<feature type="transmembrane region" description="Helical" evidence="9">
    <location>
        <begin position="270"/>
        <end position="293"/>
    </location>
</feature>
<comment type="subcellular location">
    <subcellularLocation>
        <location evidence="1">Membrane</location>
        <topology evidence="1">Multi-pass membrane protein</topology>
    </subcellularLocation>
</comment>
<evidence type="ECO:0000256" key="8">
    <source>
        <dbReference type="SAM" id="MobiDB-lite"/>
    </source>
</evidence>
<evidence type="ECO:0000256" key="3">
    <source>
        <dbReference type="ARBA" id="ARBA00022448"/>
    </source>
</evidence>
<dbReference type="RefSeq" id="XP_002172344.2">
    <property type="nucleotide sequence ID" value="XM_002172308.2"/>
</dbReference>
<feature type="transmembrane region" description="Helical" evidence="9">
    <location>
        <begin position="42"/>
        <end position="59"/>
    </location>
</feature>
<dbReference type="EMBL" id="KE651166">
    <property type="protein sequence ID" value="EEB06051.2"/>
    <property type="molecule type" value="Genomic_DNA"/>
</dbReference>
<dbReference type="AlphaFoldDB" id="B6JXF0"/>
<evidence type="ECO:0000259" key="10">
    <source>
        <dbReference type="Pfam" id="PF01545"/>
    </source>
</evidence>
<feature type="transmembrane region" description="Helical" evidence="9">
    <location>
        <begin position="80"/>
        <end position="101"/>
    </location>
</feature>
<feature type="region of interest" description="Disordered" evidence="8">
    <location>
        <begin position="144"/>
        <end position="164"/>
    </location>
</feature>
<dbReference type="eggNOG" id="KOG1483">
    <property type="taxonomic scope" value="Eukaryota"/>
</dbReference>
<feature type="transmembrane region" description="Helical" evidence="9">
    <location>
        <begin position="305"/>
        <end position="330"/>
    </location>
</feature>
<accession>B6JXF0</accession>
<dbReference type="JaponicusDB" id="SJAG_01078"/>
<gene>
    <name evidence="12" type="ORF">SJAG_01078</name>
</gene>
<dbReference type="GO" id="GO:0006882">
    <property type="term" value="P:intracellular zinc ion homeostasis"/>
    <property type="evidence" value="ECO:0000318"/>
    <property type="project" value="GO_Central"/>
</dbReference>
<feature type="domain" description="Cation efflux protein transmembrane" evidence="10">
    <location>
        <begin position="11"/>
        <end position="330"/>
    </location>
</feature>
<dbReference type="SUPFAM" id="SSF161111">
    <property type="entry name" value="Cation efflux protein transmembrane domain-like"/>
    <property type="match status" value="1"/>
</dbReference>
<keyword evidence="3" id="KW-0813">Transport</keyword>
<dbReference type="SUPFAM" id="SSF160240">
    <property type="entry name" value="Cation efflux protein cytoplasmic domain-like"/>
    <property type="match status" value="1"/>
</dbReference>
<dbReference type="HOGENOM" id="CLU_013430_4_3_1"/>
<feature type="domain" description="Cation efflux protein cytoplasmic" evidence="11">
    <location>
        <begin position="334"/>
        <end position="415"/>
    </location>
</feature>
<evidence type="ECO:0000256" key="2">
    <source>
        <dbReference type="ARBA" id="ARBA00008873"/>
    </source>
</evidence>
<dbReference type="NCBIfam" id="TIGR01297">
    <property type="entry name" value="CDF"/>
    <property type="match status" value="1"/>
</dbReference>
<evidence type="ECO:0000256" key="5">
    <source>
        <dbReference type="ARBA" id="ARBA00022833"/>
    </source>
</evidence>
<dbReference type="InterPro" id="IPR058533">
    <property type="entry name" value="Cation_efflux_TM"/>
</dbReference>
<dbReference type="GeneID" id="7048321"/>
<evidence type="ECO:0000256" key="9">
    <source>
        <dbReference type="SAM" id="Phobius"/>
    </source>
</evidence>
<keyword evidence="4 9" id="KW-0812">Transmembrane</keyword>
<proteinExistence type="inferred from homology"/>
<evidence type="ECO:0000259" key="11">
    <source>
        <dbReference type="Pfam" id="PF16916"/>
    </source>
</evidence>
<comment type="similarity">
    <text evidence="2">Belongs to the cation diffusion facilitator (CDF) transporter (TC 2.A.4) family. SLC30A subfamily.</text>
</comment>
<evidence type="ECO:0000256" key="7">
    <source>
        <dbReference type="ARBA" id="ARBA00023136"/>
    </source>
</evidence>
<dbReference type="Gene3D" id="1.20.1510.10">
    <property type="entry name" value="Cation efflux protein transmembrane domain"/>
    <property type="match status" value="2"/>
</dbReference>
<keyword evidence="6 9" id="KW-1133">Transmembrane helix</keyword>
<dbReference type="GO" id="GO:0005385">
    <property type="term" value="F:zinc ion transmembrane transporter activity"/>
    <property type="evidence" value="ECO:0000318"/>
    <property type="project" value="GO_Central"/>
</dbReference>
<dbReference type="GO" id="GO:0016020">
    <property type="term" value="C:membrane"/>
    <property type="evidence" value="ECO:0000318"/>
    <property type="project" value="GO_Central"/>
</dbReference>
<keyword evidence="13" id="KW-1185">Reference proteome</keyword>
<dbReference type="InterPro" id="IPR036837">
    <property type="entry name" value="Cation_efflux_CTD_sf"/>
</dbReference>
<dbReference type="GO" id="GO:0071577">
    <property type="term" value="P:zinc ion transmembrane transport"/>
    <property type="evidence" value="ECO:0000318"/>
    <property type="project" value="GO_Central"/>
</dbReference>
<dbReference type="PANTHER" id="PTHR45820">
    <property type="entry name" value="FI23527P1"/>
    <property type="match status" value="1"/>
</dbReference>
<evidence type="ECO:0000313" key="12">
    <source>
        <dbReference type="EMBL" id="EEB06051.2"/>
    </source>
</evidence>
<keyword evidence="7 9" id="KW-0472">Membrane</keyword>
<dbReference type="Pfam" id="PF16916">
    <property type="entry name" value="ZT_dimer"/>
    <property type="match status" value="1"/>
</dbReference>
<keyword evidence="5" id="KW-0862">Zinc</keyword>
<dbReference type="Proteomes" id="UP000001744">
    <property type="component" value="Unassembled WGS sequence"/>
</dbReference>
<feature type="transmembrane region" description="Helical" evidence="9">
    <location>
        <begin position="113"/>
        <end position="132"/>
    </location>
</feature>
<feature type="transmembrane region" description="Helical" evidence="9">
    <location>
        <begin position="12"/>
        <end position="36"/>
    </location>
</feature>
<reference evidence="12 13" key="1">
    <citation type="journal article" date="2011" name="Science">
        <title>Comparative functional genomics of the fission yeasts.</title>
        <authorList>
            <person name="Rhind N."/>
            <person name="Chen Z."/>
            <person name="Yassour M."/>
            <person name="Thompson D.A."/>
            <person name="Haas B.J."/>
            <person name="Habib N."/>
            <person name="Wapinski I."/>
            <person name="Roy S."/>
            <person name="Lin M.F."/>
            <person name="Heiman D.I."/>
            <person name="Young S.K."/>
            <person name="Furuya K."/>
            <person name="Guo Y."/>
            <person name="Pidoux A."/>
            <person name="Chen H.M."/>
            <person name="Robbertse B."/>
            <person name="Goldberg J.M."/>
            <person name="Aoki K."/>
            <person name="Bayne E.H."/>
            <person name="Berlin A.M."/>
            <person name="Desjardins C.A."/>
            <person name="Dobbs E."/>
            <person name="Dukaj L."/>
            <person name="Fan L."/>
            <person name="FitzGerald M.G."/>
            <person name="French C."/>
            <person name="Gujja S."/>
            <person name="Hansen K."/>
            <person name="Keifenheim D."/>
            <person name="Levin J.Z."/>
            <person name="Mosher R.A."/>
            <person name="Mueller C.A."/>
            <person name="Pfiffner J."/>
            <person name="Priest M."/>
            <person name="Russ C."/>
            <person name="Smialowska A."/>
            <person name="Swoboda P."/>
            <person name="Sykes S.M."/>
            <person name="Vaughn M."/>
            <person name="Vengrova S."/>
            <person name="Yoder R."/>
            <person name="Zeng Q."/>
            <person name="Allshire R."/>
            <person name="Baulcombe D."/>
            <person name="Birren B.W."/>
            <person name="Brown W."/>
            <person name="Ekwall K."/>
            <person name="Kellis M."/>
            <person name="Leatherwood J."/>
            <person name="Levin H."/>
            <person name="Margalit H."/>
            <person name="Martienssen R."/>
            <person name="Nieduszynski C.A."/>
            <person name="Spatafora J.W."/>
            <person name="Friedman N."/>
            <person name="Dalgaard J.Z."/>
            <person name="Baumann P."/>
            <person name="Niki H."/>
            <person name="Regev A."/>
            <person name="Nusbaum C."/>
        </authorList>
    </citation>
    <scope>NUCLEOTIDE SEQUENCE [LARGE SCALE GENOMIC DNA]</scope>
    <source>
        <strain evidence="13">yFS275 / FY16936</strain>
    </source>
</reference>
<dbReference type="OrthoDB" id="9944568at2759"/>
<evidence type="ECO:0000256" key="6">
    <source>
        <dbReference type="ARBA" id="ARBA00022989"/>
    </source>
</evidence>
<dbReference type="STRING" id="402676.B6JXF0"/>
<feature type="region of interest" description="Disordered" evidence="8">
    <location>
        <begin position="191"/>
        <end position="222"/>
    </location>
</feature>
<dbReference type="OMA" id="VNIMAYI"/>
<dbReference type="InterPro" id="IPR027470">
    <property type="entry name" value="Cation_efflux_CTD"/>
</dbReference>
<evidence type="ECO:0000256" key="1">
    <source>
        <dbReference type="ARBA" id="ARBA00004141"/>
    </source>
</evidence>
<sequence length="425" mass="47321">MKISRTARISIFLGIDVVFFLIELIGGYTIGSLALIADSFHMLNDILSLIISLWAIRLAKRRHYKAEYTYGWQRAEIVGALVNGVLLVSLCLSIFIEALQRFLNPSSVSNPEIMMGIGMLGLFTNIIGIFLFHDASHSHDIATEFDRPETPSSGNGLTEPELPEENIASILPSRVVQDYYHARTASQASYLGRSPMSERTPLMDKASASTAGRYTEPTSTTAASVNDQKLIPSYSATNNPRDLEAGLSPSSNSGVVEQPKKQKNLNMHSVFLNALGDALGNISVVLAAALIKFTHYSWRYMFDPFITIFLICIILSTAYPLCKSAALILLQVAPRSIRIDELRKHIDSIPEVHSIHELHVWQLSDSRYVGTLHVLACYKEDDFVSYKHLVSEIQRCFIEFGIPESVNSCTIQIEPFDPKNPRIDL</sequence>
<dbReference type="InterPro" id="IPR027469">
    <property type="entry name" value="Cation_efflux_TMD_sf"/>
</dbReference>
<dbReference type="Pfam" id="PF01545">
    <property type="entry name" value="Cation_efflux"/>
    <property type="match status" value="1"/>
</dbReference>
<protein>
    <submittedName>
        <fullName evidence="12">Zinc homeostasis factor 1</fullName>
    </submittedName>
</protein>
<dbReference type="PANTHER" id="PTHR45820:SF4">
    <property type="entry name" value="ZINC TRANSPORTER 63C, ISOFORM F"/>
    <property type="match status" value="1"/>
</dbReference>
<organism evidence="12 13">
    <name type="scientific">Schizosaccharomyces japonicus (strain yFS275 / FY16936)</name>
    <name type="common">Fission yeast</name>
    <dbReference type="NCBI Taxonomy" id="402676"/>
    <lineage>
        <taxon>Eukaryota</taxon>
        <taxon>Fungi</taxon>
        <taxon>Dikarya</taxon>
        <taxon>Ascomycota</taxon>
        <taxon>Taphrinomycotina</taxon>
        <taxon>Schizosaccharomycetes</taxon>
        <taxon>Schizosaccharomycetales</taxon>
        <taxon>Schizosaccharomycetaceae</taxon>
        <taxon>Schizosaccharomyces</taxon>
    </lineage>
</organism>
<evidence type="ECO:0000256" key="4">
    <source>
        <dbReference type="ARBA" id="ARBA00022692"/>
    </source>
</evidence>
<dbReference type="InterPro" id="IPR002524">
    <property type="entry name" value="Cation_efflux"/>
</dbReference>
<evidence type="ECO:0000313" key="13">
    <source>
        <dbReference type="Proteomes" id="UP000001744"/>
    </source>
</evidence>
<feature type="compositionally biased region" description="Polar residues" evidence="8">
    <location>
        <begin position="207"/>
        <end position="222"/>
    </location>
</feature>
<dbReference type="VEuPathDB" id="FungiDB:SJAG_01078"/>
<name>B6JXF0_SCHJY</name>